<dbReference type="EMBL" id="BARU01039482">
    <property type="protein sequence ID" value="GAH81595.1"/>
    <property type="molecule type" value="Genomic_DNA"/>
</dbReference>
<proteinExistence type="predicted"/>
<protein>
    <submittedName>
        <fullName evidence="1">Uncharacterized protein</fullName>
    </submittedName>
</protein>
<gene>
    <name evidence="1" type="ORF">S03H2_61191</name>
</gene>
<comment type="caution">
    <text evidence="1">The sequence shown here is derived from an EMBL/GenBank/DDBJ whole genome shotgun (WGS) entry which is preliminary data.</text>
</comment>
<feature type="non-terminal residue" evidence="1">
    <location>
        <position position="102"/>
    </location>
</feature>
<reference evidence="1" key="1">
    <citation type="journal article" date="2014" name="Front. Microbiol.">
        <title>High frequency of phylogenetically diverse reductive dehalogenase-homologous genes in deep subseafloor sedimentary metagenomes.</title>
        <authorList>
            <person name="Kawai M."/>
            <person name="Futagami T."/>
            <person name="Toyoda A."/>
            <person name="Takaki Y."/>
            <person name="Nishi S."/>
            <person name="Hori S."/>
            <person name="Arai W."/>
            <person name="Tsubouchi T."/>
            <person name="Morono Y."/>
            <person name="Uchiyama I."/>
            <person name="Ito T."/>
            <person name="Fujiyama A."/>
            <person name="Inagaki F."/>
            <person name="Takami H."/>
        </authorList>
    </citation>
    <scope>NUCLEOTIDE SEQUENCE</scope>
    <source>
        <strain evidence="1">Expedition CK06-06</strain>
    </source>
</reference>
<accession>X1JJE8</accession>
<dbReference type="AlphaFoldDB" id="X1JJE8"/>
<organism evidence="1">
    <name type="scientific">marine sediment metagenome</name>
    <dbReference type="NCBI Taxonomy" id="412755"/>
    <lineage>
        <taxon>unclassified sequences</taxon>
        <taxon>metagenomes</taxon>
        <taxon>ecological metagenomes</taxon>
    </lineage>
</organism>
<sequence length="102" mass="11462">MSSEKENAIAEQLLSLIDKKNVWELEILSSIISINSQDLADFINKLPMAFGLAVSGKKIFITPELVRDVTDEIKENFVSWYQSTGPRAYSPSSLLSKEIIQE</sequence>
<evidence type="ECO:0000313" key="1">
    <source>
        <dbReference type="EMBL" id="GAH81595.1"/>
    </source>
</evidence>
<name>X1JJE8_9ZZZZ</name>